<reference evidence="1 2" key="1">
    <citation type="journal article" date="2009" name="J. Bacteriol.">
        <title>Draft genome sequence of the extremely acidophilic bacterium Acidithiobacillus caldus ATCC 51756 reveals metabolic versatility in the genus Acidithiobacillus.</title>
        <authorList>
            <person name="Valdes J."/>
            <person name="Quatrini R."/>
            <person name="Hallberg K."/>
            <person name="Dopson M."/>
            <person name="Valenzuela P.D."/>
            <person name="Holmes D.S."/>
        </authorList>
    </citation>
    <scope>NUCLEOTIDE SEQUENCE [LARGE SCALE GENOMIC DNA]</scope>
    <source>
        <strain evidence="2">ATCC 51756 / DSM 8584 / KU</strain>
    </source>
</reference>
<proteinExistence type="predicted"/>
<dbReference type="EMBL" id="CP005986">
    <property type="protein sequence ID" value="AIA54072.1"/>
    <property type="molecule type" value="Genomic_DNA"/>
</dbReference>
<dbReference type="AlphaFoldDB" id="A0A059ZVY2"/>
<name>A0A059ZVY2_ACICK</name>
<organism evidence="1 2">
    <name type="scientific">Acidithiobacillus caldus (strain ATCC 51756 / DSM 8584 / KU)</name>
    <dbReference type="NCBI Taxonomy" id="637389"/>
    <lineage>
        <taxon>Bacteria</taxon>
        <taxon>Pseudomonadati</taxon>
        <taxon>Pseudomonadota</taxon>
        <taxon>Acidithiobacillia</taxon>
        <taxon>Acidithiobacillales</taxon>
        <taxon>Acidithiobacillaceae</taxon>
        <taxon>Acidithiobacillus</taxon>
    </lineage>
</organism>
<dbReference type="HOGENOM" id="CLU_2839673_0_0_6"/>
<dbReference type="KEGG" id="acz:Acaty_c0181"/>
<evidence type="ECO:0000313" key="2">
    <source>
        <dbReference type="Proteomes" id="UP000005522"/>
    </source>
</evidence>
<protein>
    <submittedName>
        <fullName evidence="1">Uncharacterized protein</fullName>
    </submittedName>
</protein>
<sequence length="65" mass="7407">MNIHAMESNTAGLEADTFLGEHTNLMLDSCNSSFLGIRDSPTVFCQEGNVWSNKDHDEMWRYLLL</sequence>
<dbReference type="Proteomes" id="UP000005522">
    <property type="component" value="Chromosome"/>
</dbReference>
<gene>
    <name evidence="1" type="ORF">Acaty_c0181</name>
</gene>
<evidence type="ECO:0000313" key="1">
    <source>
        <dbReference type="EMBL" id="AIA54072.1"/>
    </source>
</evidence>
<accession>A0A059ZVY2</accession>